<dbReference type="Pfam" id="PF23756">
    <property type="entry name" value="Beta-prop_HPS5"/>
    <property type="match status" value="1"/>
</dbReference>
<feature type="compositionally biased region" description="Low complexity" evidence="1">
    <location>
        <begin position="552"/>
        <end position="565"/>
    </location>
</feature>
<feature type="region of interest" description="Disordered" evidence="1">
    <location>
        <begin position="536"/>
        <end position="565"/>
    </location>
</feature>
<dbReference type="EMBL" id="JAKMXF010000111">
    <property type="protein sequence ID" value="KAI6657461.1"/>
    <property type="molecule type" value="Genomic_DNA"/>
</dbReference>
<comment type="caution">
    <text evidence="3">The sequence shown here is derived from an EMBL/GenBank/DDBJ whole genome shotgun (WGS) entry which is preliminary data.</text>
</comment>
<proteinExistence type="predicted"/>
<dbReference type="PANTHER" id="PTHR23287">
    <property type="entry name" value="RUBY-EYE2-LIKE PROTEIN"/>
    <property type="match status" value="1"/>
</dbReference>
<dbReference type="InterPro" id="IPR006624">
    <property type="entry name" value="Beta-propeller_rpt_TECPR"/>
</dbReference>
<dbReference type="GO" id="GO:0032527">
    <property type="term" value="P:protein exit from endoplasmic reticulum"/>
    <property type="evidence" value="ECO:0007669"/>
    <property type="project" value="TreeGrafter"/>
</dbReference>
<protein>
    <recommendedName>
        <fullName evidence="2">HPS5-like beta-propeller domain-containing protein</fullName>
    </recommendedName>
</protein>
<feature type="compositionally biased region" description="Polar residues" evidence="1">
    <location>
        <begin position="406"/>
        <end position="416"/>
    </location>
</feature>
<dbReference type="Pfam" id="PF19193">
    <property type="entry name" value="Tectonin"/>
    <property type="match status" value="2"/>
</dbReference>
<dbReference type="SUPFAM" id="SSF50985">
    <property type="entry name" value="RCC1/BLIP-II"/>
    <property type="match status" value="2"/>
</dbReference>
<accession>A0AAV7KAZ2</accession>
<feature type="region of interest" description="Disordered" evidence="1">
    <location>
        <begin position="459"/>
        <end position="506"/>
    </location>
</feature>
<dbReference type="SMART" id="SM00706">
    <property type="entry name" value="TECPR"/>
    <property type="match status" value="8"/>
</dbReference>
<feature type="region of interest" description="Disordered" evidence="1">
    <location>
        <begin position="580"/>
        <end position="603"/>
    </location>
</feature>
<gene>
    <name evidence="3" type="ORF">LOD99_207</name>
</gene>
<evidence type="ECO:0000256" key="1">
    <source>
        <dbReference type="SAM" id="MobiDB-lite"/>
    </source>
</evidence>
<feature type="region of interest" description="Disordered" evidence="1">
    <location>
        <begin position="399"/>
        <end position="422"/>
    </location>
</feature>
<organism evidence="3 4">
    <name type="scientific">Oopsacas minuta</name>
    <dbReference type="NCBI Taxonomy" id="111878"/>
    <lineage>
        <taxon>Eukaryota</taxon>
        <taxon>Metazoa</taxon>
        <taxon>Porifera</taxon>
        <taxon>Hexactinellida</taxon>
        <taxon>Hexasterophora</taxon>
        <taxon>Lyssacinosida</taxon>
        <taxon>Leucopsacidae</taxon>
        <taxon>Oopsacas</taxon>
    </lineage>
</organism>
<evidence type="ECO:0000313" key="3">
    <source>
        <dbReference type="EMBL" id="KAI6657461.1"/>
    </source>
</evidence>
<reference evidence="3 4" key="1">
    <citation type="journal article" date="2023" name="BMC Biol.">
        <title>The compact genome of the sponge Oopsacas minuta (Hexactinellida) is lacking key metazoan core genes.</title>
        <authorList>
            <person name="Santini S."/>
            <person name="Schenkelaars Q."/>
            <person name="Jourda C."/>
            <person name="Duchesne M."/>
            <person name="Belahbib H."/>
            <person name="Rocher C."/>
            <person name="Selva M."/>
            <person name="Riesgo A."/>
            <person name="Vervoort M."/>
            <person name="Leys S.P."/>
            <person name="Kodjabachian L."/>
            <person name="Le Bivic A."/>
            <person name="Borchiellini C."/>
            <person name="Claverie J.M."/>
            <person name="Renard E."/>
        </authorList>
    </citation>
    <scope>NUCLEOTIDE SEQUENCE [LARGE SCALE GENOMIC DNA]</scope>
    <source>
        <strain evidence="3">SPO-2</strain>
    </source>
</reference>
<feature type="compositionally biased region" description="Basic residues" evidence="1">
    <location>
        <begin position="536"/>
        <end position="547"/>
    </location>
</feature>
<feature type="region of interest" description="Disordered" evidence="1">
    <location>
        <begin position="648"/>
        <end position="671"/>
    </location>
</feature>
<dbReference type="Proteomes" id="UP001165289">
    <property type="component" value="Unassembled WGS sequence"/>
</dbReference>
<evidence type="ECO:0000313" key="4">
    <source>
        <dbReference type="Proteomes" id="UP001165289"/>
    </source>
</evidence>
<name>A0AAV7KAZ2_9METZ</name>
<dbReference type="InterPro" id="IPR009091">
    <property type="entry name" value="RCC1/BLIP-II"/>
</dbReference>
<dbReference type="PANTHER" id="PTHR23287:SF16">
    <property type="entry name" value="TECTONIN BETA-PROPELLER REPEAT-CONTAINING PROTEIN 2"/>
    <property type="match status" value="1"/>
</dbReference>
<evidence type="ECO:0000259" key="2">
    <source>
        <dbReference type="Pfam" id="PF23756"/>
    </source>
</evidence>
<feature type="compositionally biased region" description="Polar residues" evidence="1">
    <location>
        <begin position="470"/>
        <end position="493"/>
    </location>
</feature>
<feature type="domain" description="HPS5-like beta-propeller" evidence="2">
    <location>
        <begin position="27"/>
        <end position="343"/>
    </location>
</feature>
<dbReference type="InterPro" id="IPR056499">
    <property type="entry name" value="Beta-prop_HPS5-like"/>
</dbReference>
<keyword evidence="4" id="KW-1185">Reference proteome</keyword>
<sequence length="1512" mass="169229">MTTDSQEQLLPVLEDVHGEGISPIIYENESLDTLLSTLPKTLGLMKNQLTYTCFDVSKDYFAAGTNQGLVCMYSFQSQNMQFIQNRSDPITYILIDSYRKWVAMGDKQGAVSMFNFNKEMLFATQEKSHNPVTCLTWGKESNILFSGYSSGKIIVSHFQSDKNSLYSKVLMESGPALFQMSYLRGVLLVSNQQRSFLLRVGEDLVLGPIVNIGSKERKSGMYGATFFQNENKETKIAVARPGFRIWFVSMDGLVESTVKLKDHLFVPGAPPISFMGRTQPSLIPSTELQFTYLMPFQGRYLISWCQNHLWVIDPLELRVLGQTSGLRSVRWTVGDEGDMYIFHDGYQIFRKVSLHADYLVIEPTLPPANLSTAVAEGEVLQEVNCQLSPSTDKQMDLYPAQRAESDTTSSPTQGLIKTDKSSMSEIQARLNKKLLINDDILQKTKHFFKESVGPILEKTSTSFLRPPTPTCSTPTKDTDANTSNDSTADNEPTAQLEEPENQDDQPLAFASKTEQLRRLGSIQLMDSDELVVKTIRKKKRHRNKARGPSRASSMSSLITDTTSDLSEQPELDIITQLEREAERNADDSNDNSNTADEYKPPDDIVVAKDKQNKEDILKLRDSQMEESGEVKFAYTFLSESSRAIQMRKTVNSEEISDSKSEVDLTNSHSSQEAITQPLALQIKDTTPTQDNIAHTQVSLAATIDNAFDTQINDSLVLGTADNLENSTQLTELISPIKERVSQIAFEDIDSFTSIDIKDVTSPEDSICPAEKIGDFQLSVNYFSKDKVLSPELDSYDIIGDEVEMRDHGMPNGDLLDSEDTLNPQYAEKLSRIISRRSRAFSFAPNDTSKFVSGADNSLDNSSPNPHNEMVTSVTMEEELQPSTTRPLSGNNWSSYRLKFTQSTKSLAVSDRAIWIVEEGKGYVYWCKSAQLDWKRVLGISAQQVSISYCGHIVLVVSKDNQLFTRRGISDTNFAGKSWHKLHDGITYIGCGLTTFWAISFTGDVQFSNHSDPVTFKTIPSVVRYKQIDSSDSTTVALGMDNIVYLRTGITADNMCGDAWRPVTQFEVASVSVCLTTVWVISTDGKVYFNPELRISRTTSTRTALESDQSWFQVMLCTERLRENQRNSSHMPRIPLMFTHTAHSMFWPSISRVPGSNKISSYVLPTCSLAVDYECNHLISSSILGGVWVLSGSGIQKLYHCNTHIIGVKYLPILEQEEMGSPFISVSAGYASGDQGVRSDHIWALKANGGLVSFDMNRKRYSIAPDRSMELKSVAICEDCLWCCDLDNKCWVRTPITSQTPLGSKWIAPDMGNLIGEPIQSVSCGLLSIWAVSTKGEVWLRFGNSPTRHTFEKSLSPVWLKLYPDSDGRTILMKQVTVGPGDWKVWAISVDNKVYIRKGITRTFPIGNKWELIPDMLGIELALSVYHVWVVDPSGNLHLRLGVSQMNPAGNYWKPVLGKNLKKITVTPYGQLWCINDKGELFCRLEKNYLENDLVSSCISIVNNPQVSDWEVL</sequence>
<dbReference type="GO" id="GO:0005737">
    <property type="term" value="C:cytoplasm"/>
    <property type="evidence" value="ECO:0007669"/>
    <property type="project" value="GOC"/>
</dbReference>
<dbReference type="SUPFAM" id="SSF50978">
    <property type="entry name" value="WD40 repeat-like"/>
    <property type="match status" value="1"/>
</dbReference>
<dbReference type="InterPro" id="IPR036322">
    <property type="entry name" value="WD40_repeat_dom_sf"/>
</dbReference>
<dbReference type="InterPro" id="IPR015943">
    <property type="entry name" value="WD40/YVTN_repeat-like_dom_sf"/>
</dbReference>
<dbReference type="Gene3D" id="2.130.10.10">
    <property type="entry name" value="YVTN repeat-like/Quinoprotein amine dehydrogenase"/>
    <property type="match status" value="1"/>
</dbReference>